<protein>
    <recommendedName>
        <fullName evidence="1">Surface-adhesin protein E-like domain-containing protein</fullName>
    </recommendedName>
</protein>
<evidence type="ECO:0000259" key="1">
    <source>
        <dbReference type="Pfam" id="PF16747"/>
    </source>
</evidence>
<sequence>MFKHLLRSTVLCTVFLAGCATQTSKPLDTGTPGGSRPLANAEWHNLGVSPSGNILHEIDGLSIRKQANNLFAYRDRKTIFNPAKENYLNTPKHKQSVNRWVVDCKARNIRLTGMDLFDENGRAIANYTYNDKQIRAMPVVRNSASYQQFEYVCGTTAN</sequence>
<proteinExistence type="predicted"/>
<evidence type="ECO:0000313" key="2">
    <source>
        <dbReference type="EMBL" id="MXR38238.1"/>
    </source>
</evidence>
<dbReference type="AlphaFoldDB" id="A0A845BT06"/>
<dbReference type="InterPro" id="IPR031939">
    <property type="entry name" value="Adhesin_E-like"/>
</dbReference>
<dbReference type="Proteomes" id="UP000467214">
    <property type="component" value="Unassembled WGS sequence"/>
</dbReference>
<dbReference type="RefSeq" id="WP_124735112.1">
    <property type="nucleotide sequence ID" value="NZ_WSSB01000018.1"/>
</dbReference>
<comment type="caution">
    <text evidence="2">The sequence shown here is derived from an EMBL/GenBank/DDBJ whole genome shotgun (WGS) entry which is preliminary data.</text>
</comment>
<accession>A0A845BT06</accession>
<dbReference type="EMBL" id="WSSB01000018">
    <property type="protein sequence ID" value="MXR38238.1"/>
    <property type="molecule type" value="Genomic_DNA"/>
</dbReference>
<reference evidence="2 3" key="1">
    <citation type="submission" date="2019-12" db="EMBL/GenBank/DDBJ databases">
        <title>Neisseriaceae gen. nov. sp. Genome sequencing and assembly.</title>
        <authorList>
            <person name="Liu Z."/>
            <person name="Li A."/>
        </authorList>
    </citation>
    <scope>NUCLEOTIDE SEQUENCE [LARGE SCALE GENOMIC DNA]</scope>
    <source>
        <strain evidence="2 3">B2N2-7</strain>
    </source>
</reference>
<dbReference type="Pfam" id="PF16747">
    <property type="entry name" value="Adhesin_E"/>
    <property type="match status" value="1"/>
</dbReference>
<organism evidence="2 3">
    <name type="scientific">Craterilacuibacter sinensis</name>
    <dbReference type="NCBI Taxonomy" id="2686017"/>
    <lineage>
        <taxon>Bacteria</taxon>
        <taxon>Pseudomonadati</taxon>
        <taxon>Pseudomonadota</taxon>
        <taxon>Betaproteobacteria</taxon>
        <taxon>Neisseriales</taxon>
        <taxon>Neisseriaceae</taxon>
        <taxon>Craterilacuibacter</taxon>
    </lineage>
</organism>
<feature type="domain" description="Surface-adhesin protein E-like" evidence="1">
    <location>
        <begin position="52"/>
        <end position="154"/>
    </location>
</feature>
<dbReference type="PROSITE" id="PS51257">
    <property type="entry name" value="PROKAR_LIPOPROTEIN"/>
    <property type="match status" value="1"/>
</dbReference>
<name>A0A845BT06_9NEIS</name>
<gene>
    <name evidence="2" type="ORF">GQF02_14785</name>
</gene>
<keyword evidence="3" id="KW-1185">Reference proteome</keyword>
<evidence type="ECO:0000313" key="3">
    <source>
        <dbReference type="Proteomes" id="UP000467214"/>
    </source>
</evidence>